<dbReference type="AlphaFoldDB" id="A0A438IKC1"/>
<feature type="region of interest" description="Disordered" evidence="1">
    <location>
        <begin position="31"/>
        <end position="70"/>
    </location>
</feature>
<name>A0A438IKC1_VITVI</name>
<evidence type="ECO:0000256" key="1">
    <source>
        <dbReference type="SAM" id="MobiDB-lite"/>
    </source>
</evidence>
<gene>
    <name evidence="2" type="ORF">CK203_030000</name>
</gene>
<comment type="caution">
    <text evidence="2">The sequence shown here is derived from an EMBL/GenBank/DDBJ whole genome shotgun (WGS) entry which is preliminary data.</text>
</comment>
<proteinExistence type="predicted"/>
<evidence type="ECO:0000313" key="3">
    <source>
        <dbReference type="Proteomes" id="UP000288805"/>
    </source>
</evidence>
<sequence length="109" mass="12233">MMEDSPCESFEPLDLPHVSTHGVFKEKVILEQKQVQESNSDPGNEITVRSDPPLPTQPSETSTDSTDNLDLNLPIAIRKSTRECTNRPLYPLSHYVSLKHLSPAHKNLL</sequence>
<feature type="compositionally biased region" description="Polar residues" evidence="1">
    <location>
        <begin position="57"/>
        <end position="69"/>
    </location>
</feature>
<organism evidence="2 3">
    <name type="scientific">Vitis vinifera</name>
    <name type="common">Grape</name>
    <dbReference type="NCBI Taxonomy" id="29760"/>
    <lineage>
        <taxon>Eukaryota</taxon>
        <taxon>Viridiplantae</taxon>
        <taxon>Streptophyta</taxon>
        <taxon>Embryophyta</taxon>
        <taxon>Tracheophyta</taxon>
        <taxon>Spermatophyta</taxon>
        <taxon>Magnoliopsida</taxon>
        <taxon>eudicotyledons</taxon>
        <taxon>Gunneridae</taxon>
        <taxon>Pentapetalae</taxon>
        <taxon>rosids</taxon>
        <taxon>Vitales</taxon>
        <taxon>Vitaceae</taxon>
        <taxon>Viteae</taxon>
        <taxon>Vitis</taxon>
    </lineage>
</organism>
<evidence type="ECO:0000313" key="2">
    <source>
        <dbReference type="EMBL" id="RVW97172.1"/>
    </source>
</evidence>
<dbReference type="Proteomes" id="UP000288805">
    <property type="component" value="Unassembled WGS sequence"/>
</dbReference>
<feature type="compositionally biased region" description="Polar residues" evidence="1">
    <location>
        <begin position="33"/>
        <end position="42"/>
    </location>
</feature>
<reference evidence="2 3" key="1">
    <citation type="journal article" date="2018" name="PLoS Genet.">
        <title>Population sequencing reveals clonal diversity and ancestral inbreeding in the grapevine cultivar Chardonnay.</title>
        <authorList>
            <person name="Roach M.J."/>
            <person name="Johnson D.L."/>
            <person name="Bohlmann J."/>
            <person name="van Vuuren H.J."/>
            <person name="Jones S.J."/>
            <person name="Pretorius I.S."/>
            <person name="Schmidt S.A."/>
            <person name="Borneman A.R."/>
        </authorList>
    </citation>
    <scope>NUCLEOTIDE SEQUENCE [LARGE SCALE GENOMIC DNA]</scope>
    <source>
        <strain evidence="3">cv. Chardonnay</strain>
        <tissue evidence="2">Leaf</tissue>
    </source>
</reference>
<protein>
    <submittedName>
        <fullName evidence="2">Uncharacterized protein</fullName>
    </submittedName>
</protein>
<accession>A0A438IKC1</accession>
<dbReference type="EMBL" id="QGNW01000103">
    <property type="protein sequence ID" value="RVW97172.1"/>
    <property type="molecule type" value="Genomic_DNA"/>
</dbReference>